<evidence type="ECO:0000313" key="1">
    <source>
        <dbReference type="EMBL" id="KAH7913297.1"/>
    </source>
</evidence>
<accession>A0ACB8AJ79</accession>
<dbReference type="EMBL" id="MU267633">
    <property type="protein sequence ID" value="KAH7913297.1"/>
    <property type="molecule type" value="Genomic_DNA"/>
</dbReference>
<gene>
    <name evidence="1" type="ORF">BJ138DRAFT_1178154</name>
</gene>
<sequence>MAQCAPSTSARPTLPPLHTLGLPIGKAGTRLPHIDELYDAYDLNHQTSHSHISHKYPQSRQTRKVSISSSTSSRTPSPTPSISPLRATRPNLPHPTLIQKATKIRLVPTTLEDADAIVFVPPQTASLPGASATTPVSQNQQPLLLVGPALAHLRHPQRQLAKGARIHPYRIVRGPADSRRASTVSTTSS</sequence>
<keyword evidence="2" id="KW-1185">Reference proteome</keyword>
<dbReference type="Proteomes" id="UP000790377">
    <property type="component" value="Unassembled WGS sequence"/>
</dbReference>
<evidence type="ECO:0000313" key="2">
    <source>
        <dbReference type="Proteomes" id="UP000790377"/>
    </source>
</evidence>
<name>A0ACB8AJ79_9AGAM</name>
<organism evidence="1 2">
    <name type="scientific">Hygrophoropsis aurantiaca</name>
    <dbReference type="NCBI Taxonomy" id="72124"/>
    <lineage>
        <taxon>Eukaryota</taxon>
        <taxon>Fungi</taxon>
        <taxon>Dikarya</taxon>
        <taxon>Basidiomycota</taxon>
        <taxon>Agaricomycotina</taxon>
        <taxon>Agaricomycetes</taxon>
        <taxon>Agaricomycetidae</taxon>
        <taxon>Boletales</taxon>
        <taxon>Coniophorineae</taxon>
        <taxon>Hygrophoropsidaceae</taxon>
        <taxon>Hygrophoropsis</taxon>
    </lineage>
</organism>
<comment type="caution">
    <text evidence="1">The sequence shown here is derived from an EMBL/GenBank/DDBJ whole genome shotgun (WGS) entry which is preliminary data.</text>
</comment>
<protein>
    <submittedName>
        <fullName evidence="1">Uncharacterized protein</fullName>
    </submittedName>
</protein>
<proteinExistence type="predicted"/>
<reference evidence="1" key="1">
    <citation type="journal article" date="2021" name="New Phytol.">
        <title>Evolutionary innovations through gain and loss of genes in the ectomycorrhizal Boletales.</title>
        <authorList>
            <person name="Wu G."/>
            <person name="Miyauchi S."/>
            <person name="Morin E."/>
            <person name="Kuo A."/>
            <person name="Drula E."/>
            <person name="Varga T."/>
            <person name="Kohler A."/>
            <person name="Feng B."/>
            <person name="Cao Y."/>
            <person name="Lipzen A."/>
            <person name="Daum C."/>
            <person name="Hundley H."/>
            <person name="Pangilinan J."/>
            <person name="Johnson J."/>
            <person name="Barry K."/>
            <person name="LaButti K."/>
            <person name="Ng V."/>
            <person name="Ahrendt S."/>
            <person name="Min B."/>
            <person name="Choi I.G."/>
            <person name="Park H."/>
            <person name="Plett J.M."/>
            <person name="Magnuson J."/>
            <person name="Spatafora J.W."/>
            <person name="Nagy L.G."/>
            <person name="Henrissat B."/>
            <person name="Grigoriev I.V."/>
            <person name="Yang Z.L."/>
            <person name="Xu J."/>
            <person name="Martin F.M."/>
        </authorList>
    </citation>
    <scope>NUCLEOTIDE SEQUENCE</scope>
    <source>
        <strain evidence="1">ATCC 28755</strain>
    </source>
</reference>